<dbReference type="InterPro" id="IPR013856">
    <property type="entry name" value="Peptidase_M4_domain"/>
</dbReference>
<dbReference type="SUPFAM" id="SSF55486">
    <property type="entry name" value="Metalloproteases ('zincins'), catalytic domain"/>
    <property type="match status" value="1"/>
</dbReference>
<name>A0A9N8H2Z3_9STRA</name>
<evidence type="ECO:0000256" key="3">
    <source>
        <dbReference type="ARBA" id="ARBA00022723"/>
    </source>
</evidence>
<keyword evidence="3" id="KW-0479">Metal-binding</keyword>
<dbReference type="InterPro" id="IPR050728">
    <property type="entry name" value="Zinc_Metalloprotease_M4"/>
</dbReference>
<reference evidence="10" key="1">
    <citation type="submission" date="2020-06" db="EMBL/GenBank/DDBJ databases">
        <authorList>
            <consortium name="Plant Systems Biology data submission"/>
        </authorList>
    </citation>
    <scope>NUCLEOTIDE SEQUENCE</scope>
    <source>
        <strain evidence="10">D6</strain>
    </source>
</reference>
<dbReference type="PANTHER" id="PTHR33794">
    <property type="entry name" value="BACILLOLYSIN"/>
    <property type="match status" value="1"/>
</dbReference>
<keyword evidence="5" id="KW-0862">Zinc</keyword>
<organism evidence="10 11">
    <name type="scientific">Seminavis robusta</name>
    <dbReference type="NCBI Taxonomy" id="568900"/>
    <lineage>
        <taxon>Eukaryota</taxon>
        <taxon>Sar</taxon>
        <taxon>Stramenopiles</taxon>
        <taxon>Ochrophyta</taxon>
        <taxon>Bacillariophyta</taxon>
        <taxon>Bacillariophyceae</taxon>
        <taxon>Bacillariophycidae</taxon>
        <taxon>Naviculales</taxon>
        <taxon>Naviculaceae</taxon>
        <taxon>Seminavis</taxon>
    </lineage>
</organism>
<sequence length="595" mass="64538">MANPSEDQQVAPTCIGTRHRLQENFMGVPVYGADVLVTTSNCVATDIDMAYSSLNHDGSSLNTLTAQLSSLIQDLHGNTFASIDVAQGYTPSKTKQDAIVAIAADLNVQVNALSDPTLEVFVSTNGDFLAYRSYGLVEAQGWTDQIEIVIDAHDMSILSKCWLTGGNQTNFQRQRRLRTKPSEAQHRNLFSCKSCAGTEAVEWFDSTTTCPINSLYLDDTQQSTICNKGQRLADGVDVEGPGPVPEIHWNGTLDCRGTEVCAPVILPNCRDAISDVQFGGVATMKFLRDHLGIMGGLSEDTNSPVPVRALAHYQDDYCNAFYSSTTNAVYLGDCNCHTWSPLVSLDIVGHEIFHGVTAHTSDLVYSGQPGGLNEAFSDIFGATLEFYVNDYNDPPDFTVAEQVGQALRNMEAPLYKSIGDVCEYTSGMRVHYSSGAMNKAYVNSVRQCETSMCDDLRGCAILLGTVFLYSNVKGLTQTSNFLDAAEASCWLVEEFFLVRSPASTCTSNQVQQFIRDGWSTVGVTVLNDCRAVDSCPTLEPSVSPTGRPTITPQPTIEGFSSAPSEAARSDGDNDDGDDSGSSCQSLLRSILFFWV</sequence>
<comment type="similarity">
    <text evidence="1">Belongs to the peptidase M4 family.</text>
</comment>
<dbReference type="InterPro" id="IPR001570">
    <property type="entry name" value="Peptidase_M4_C_domain"/>
</dbReference>
<dbReference type="AlphaFoldDB" id="A0A9N8H2Z3"/>
<dbReference type="Gene3D" id="3.10.170.10">
    <property type="match status" value="1"/>
</dbReference>
<feature type="region of interest" description="Disordered" evidence="7">
    <location>
        <begin position="537"/>
        <end position="581"/>
    </location>
</feature>
<dbReference type="GO" id="GO:0004222">
    <property type="term" value="F:metalloendopeptidase activity"/>
    <property type="evidence" value="ECO:0007669"/>
    <property type="project" value="InterPro"/>
</dbReference>
<protein>
    <submittedName>
        <fullName evidence="10">Neutral protease</fullName>
    </submittedName>
</protein>
<evidence type="ECO:0000256" key="5">
    <source>
        <dbReference type="ARBA" id="ARBA00022833"/>
    </source>
</evidence>
<dbReference type="OrthoDB" id="5332336at2759"/>
<gene>
    <name evidence="10" type="ORF">SEMRO_47_G027860.1</name>
</gene>
<keyword evidence="6" id="KW-0482">Metalloprotease</keyword>
<evidence type="ECO:0000313" key="10">
    <source>
        <dbReference type="EMBL" id="CAB9498866.1"/>
    </source>
</evidence>
<dbReference type="InterPro" id="IPR023612">
    <property type="entry name" value="Peptidase_M4"/>
</dbReference>
<dbReference type="GO" id="GO:0006508">
    <property type="term" value="P:proteolysis"/>
    <property type="evidence" value="ECO:0007669"/>
    <property type="project" value="UniProtKB-KW"/>
</dbReference>
<evidence type="ECO:0000256" key="6">
    <source>
        <dbReference type="ARBA" id="ARBA00023049"/>
    </source>
</evidence>
<dbReference type="GO" id="GO:0046872">
    <property type="term" value="F:metal ion binding"/>
    <property type="evidence" value="ECO:0007669"/>
    <property type="project" value="UniProtKB-KW"/>
</dbReference>
<dbReference type="PANTHER" id="PTHR33794:SF1">
    <property type="entry name" value="BACILLOLYSIN"/>
    <property type="match status" value="1"/>
</dbReference>
<evidence type="ECO:0000259" key="8">
    <source>
        <dbReference type="Pfam" id="PF01447"/>
    </source>
</evidence>
<evidence type="ECO:0000256" key="1">
    <source>
        <dbReference type="ARBA" id="ARBA00009388"/>
    </source>
</evidence>
<accession>A0A9N8H2Z3</accession>
<keyword evidence="11" id="KW-1185">Reference proteome</keyword>
<feature type="compositionally biased region" description="Polar residues" evidence="7">
    <location>
        <begin position="540"/>
        <end position="554"/>
    </location>
</feature>
<dbReference type="Pfam" id="PF02868">
    <property type="entry name" value="Peptidase_M4_C"/>
    <property type="match status" value="1"/>
</dbReference>
<dbReference type="EMBL" id="CAICTM010000047">
    <property type="protein sequence ID" value="CAB9498866.1"/>
    <property type="molecule type" value="Genomic_DNA"/>
</dbReference>
<dbReference type="Pfam" id="PF01447">
    <property type="entry name" value="Peptidase_M4"/>
    <property type="match status" value="1"/>
</dbReference>
<comment type="caution">
    <text evidence="10">The sequence shown here is derived from an EMBL/GenBank/DDBJ whole genome shotgun (WGS) entry which is preliminary data.</text>
</comment>
<dbReference type="PRINTS" id="PR00730">
    <property type="entry name" value="THERMOLYSIN"/>
</dbReference>
<evidence type="ECO:0000256" key="2">
    <source>
        <dbReference type="ARBA" id="ARBA00022670"/>
    </source>
</evidence>
<dbReference type="InterPro" id="IPR027268">
    <property type="entry name" value="Peptidase_M4/M1_CTD_sf"/>
</dbReference>
<evidence type="ECO:0000256" key="7">
    <source>
        <dbReference type="SAM" id="MobiDB-lite"/>
    </source>
</evidence>
<feature type="domain" description="Peptidase M4 C-terminal" evidence="9">
    <location>
        <begin position="361"/>
        <end position="500"/>
    </location>
</feature>
<evidence type="ECO:0000256" key="4">
    <source>
        <dbReference type="ARBA" id="ARBA00022801"/>
    </source>
</evidence>
<dbReference type="Gene3D" id="1.10.390.10">
    <property type="entry name" value="Neutral Protease Domain 2"/>
    <property type="match status" value="1"/>
</dbReference>
<evidence type="ECO:0000313" key="11">
    <source>
        <dbReference type="Proteomes" id="UP001153069"/>
    </source>
</evidence>
<evidence type="ECO:0000259" key="9">
    <source>
        <dbReference type="Pfam" id="PF02868"/>
    </source>
</evidence>
<feature type="domain" description="Peptidase M4" evidence="8">
    <location>
        <begin position="274"/>
        <end position="357"/>
    </location>
</feature>
<proteinExistence type="inferred from homology"/>
<keyword evidence="2 10" id="KW-0645">Protease</keyword>
<keyword evidence="4" id="KW-0378">Hydrolase</keyword>
<dbReference type="Proteomes" id="UP001153069">
    <property type="component" value="Unassembled WGS sequence"/>
</dbReference>